<keyword evidence="1" id="KW-0472">Membrane</keyword>
<keyword evidence="1" id="KW-1133">Transmembrane helix</keyword>
<reference evidence="3 4" key="1">
    <citation type="submission" date="2017-04" db="EMBL/GenBank/DDBJ databases">
        <title>Complete genome of Campylobacter concisus ATCC 33237T and draft genomes for an additional eight well characterized C. concisus strains.</title>
        <authorList>
            <person name="Cornelius A.J."/>
            <person name="Miller W.G."/>
            <person name="Lastovica A.J."/>
            <person name="On S.L."/>
            <person name="French N.P."/>
            <person name="Vandenberg O."/>
            <person name="Biggs P.J."/>
        </authorList>
    </citation>
    <scope>NUCLEOTIDE SEQUENCE [LARGE SCALE GENOMIC DNA]</scope>
    <source>
        <strain evidence="3 4">CCUG 19995</strain>
    </source>
</reference>
<keyword evidence="1" id="KW-0812">Transmembrane</keyword>
<dbReference type="RefSeq" id="WP_087582443.1">
    <property type="nucleotide sequence ID" value="NZ_NDYN01000001.1"/>
</dbReference>
<evidence type="ECO:0000313" key="3">
    <source>
        <dbReference type="EMBL" id="OUT08946.1"/>
    </source>
</evidence>
<dbReference type="Proteomes" id="UP000196317">
    <property type="component" value="Unassembled WGS sequence"/>
</dbReference>
<accession>A0A1Y5MK25</accession>
<evidence type="ECO:0000256" key="1">
    <source>
        <dbReference type="SAM" id="Phobius"/>
    </source>
</evidence>
<dbReference type="EMBL" id="NDYN01000001">
    <property type="protein sequence ID" value="OUT08946.1"/>
    <property type="molecule type" value="Genomic_DNA"/>
</dbReference>
<protein>
    <submittedName>
        <fullName evidence="3">Uncharacterized protein</fullName>
    </submittedName>
</protein>
<dbReference type="AlphaFoldDB" id="A0A1Y5MK25"/>
<evidence type="ECO:0000313" key="2">
    <source>
        <dbReference type="EMBL" id="OUT06890.1"/>
    </source>
</evidence>
<comment type="caution">
    <text evidence="3">The sequence shown here is derived from an EMBL/GenBank/DDBJ whole genome shotgun (WGS) entry which is preliminary data.</text>
</comment>
<proteinExistence type="predicted"/>
<evidence type="ECO:0000313" key="4">
    <source>
        <dbReference type="Proteomes" id="UP000196317"/>
    </source>
</evidence>
<gene>
    <name evidence="3" type="ORF">B9N65_00995</name>
    <name evidence="2" type="ORF">B9N65_09930</name>
</gene>
<sequence length="128" mass="14480">MGNILSAILEFFSLSKAGSAILAVITLVIGLGYMYYSDKVANLEKQFRDKQEEYKSLYLDKALADSKLALCRNSLDQQNEAIKNLSVQVVKKPEIEVKYKYITKPSDSCESKLNYYERIANEAAKPLK</sequence>
<name>A0A1Y5MK25_9BACT</name>
<dbReference type="EMBL" id="NDYN01000010">
    <property type="protein sequence ID" value="OUT06890.1"/>
    <property type="molecule type" value="Genomic_DNA"/>
</dbReference>
<feature type="transmembrane region" description="Helical" evidence="1">
    <location>
        <begin position="17"/>
        <end position="36"/>
    </location>
</feature>
<organism evidence="3 4">
    <name type="scientific">Campylobacter concisus</name>
    <dbReference type="NCBI Taxonomy" id="199"/>
    <lineage>
        <taxon>Bacteria</taxon>
        <taxon>Pseudomonadati</taxon>
        <taxon>Campylobacterota</taxon>
        <taxon>Epsilonproteobacteria</taxon>
        <taxon>Campylobacterales</taxon>
        <taxon>Campylobacteraceae</taxon>
        <taxon>Campylobacter</taxon>
    </lineage>
</organism>